<reference evidence="2 3" key="1">
    <citation type="submission" date="2023-03" db="EMBL/GenBank/DDBJ databases">
        <title>Bacillus Genome Sequencing.</title>
        <authorList>
            <person name="Dunlap C."/>
        </authorList>
    </citation>
    <scope>NUCLEOTIDE SEQUENCE [LARGE SCALE GENOMIC DNA]</scope>
    <source>
        <strain evidence="2 3">B-59205</strain>
    </source>
</reference>
<dbReference type="EMBL" id="JARSFG010000003">
    <property type="protein sequence ID" value="MEC1177383.1"/>
    <property type="molecule type" value="Genomic_DNA"/>
</dbReference>
<dbReference type="Proteomes" id="UP001344888">
    <property type="component" value="Unassembled WGS sequence"/>
</dbReference>
<name>A0AAW9NT51_9BACL</name>
<dbReference type="AlphaFoldDB" id="A0AAW9NT51"/>
<gene>
    <name evidence="2" type="ORF">P9B03_02705</name>
</gene>
<feature type="transmembrane region" description="Helical" evidence="1">
    <location>
        <begin position="76"/>
        <end position="106"/>
    </location>
</feature>
<evidence type="ECO:0000313" key="2">
    <source>
        <dbReference type="EMBL" id="MEC1177383.1"/>
    </source>
</evidence>
<accession>A0AAW9NT51</accession>
<feature type="transmembrane region" description="Helical" evidence="1">
    <location>
        <begin position="118"/>
        <end position="137"/>
    </location>
</feature>
<keyword evidence="3" id="KW-1185">Reference proteome</keyword>
<feature type="transmembrane region" description="Helical" evidence="1">
    <location>
        <begin position="43"/>
        <end position="64"/>
    </location>
</feature>
<protein>
    <submittedName>
        <fullName evidence="2">Uncharacterized protein</fullName>
    </submittedName>
</protein>
<keyword evidence="1" id="KW-0812">Transmembrane</keyword>
<feature type="transmembrane region" description="Helical" evidence="1">
    <location>
        <begin position="12"/>
        <end position="31"/>
    </location>
</feature>
<evidence type="ECO:0000256" key="1">
    <source>
        <dbReference type="SAM" id="Phobius"/>
    </source>
</evidence>
<keyword evidence="1" id="KW-1133">Transmembrane helix</keyword>
<comment type="caution">
    <text evidence="2">The sequence shown here is derived from an EMBL/GenBank/DDBJ whole genome shotgun (WGS) entry which is preliminary data.</text>
</comment>
<organism evidence="2 3">
    <name type="scientific">Metasolibacillus meyeri</name>
    <dbReference type="NCBI Taxonomy" id="1071052"/>
    <lineage>
        <taxon>Bacteria</taxon>
        <taxon>Bacillati</taxon>
        <taxon>Bacillota</taxon>
        <taxon>Bacilli</taxon>
        <taxon>Bacillales</taxon>
        <taxon>Caryophanaceae</taxon>
        <taxon>Metasolibacillus</taxon>
    </lineage>
</organism>
<proteinExistence type="predicted"/>
<evidence type="ECO:0000313" key="3">
    <source>
        <dbReference type="Proteomes" id="UP001344888"/>
    </source>
</evidence>
<sequence length="244" mass="27069">MMLGRYMATKLAAAGFAMTIIFSYLLVVSNFNLYTFSEMARIWMLWAVIFGYGIVITCVIDAVTERWEALARYKTALYILAGALFFLPFGLNTFTLIAGIVGAFVAGMFLLGQTLATNYRACNIAFIAIPLLFLLLIQLDYTTKKGWEATSTSNSYHVTYEHFNGEHKIPLVLKKGDVVTTKIVINLARGVGGHHLENASGQILGQTELGHDRLQAEIEQDGTYYIVLTGERTAGDATVEWEIQ</sequence>
<dbReference type="RefSeq" id="WP_326121704.1">
    <property type="nucleotide sequence ID" value="NZ_JARSFG010000003.1"/>
</dbReference>
<keyword evidence="1" id="KW-0472">Membrane</keyword>